<accession>A0ABT1EHM4</accession>
<keyword evidence="1" id="KW-1133">Transmembrane helix</keyword>
<keyword evidence="1" id="KW-0472">Membrane</keyword>
<protein>
    <submittedName>
        <fullName evidence="2">Uncharacterized protein</fullName>
    </submittedName>
</protein>
<evidence type="ECO:0000256" key="1">
    <source>
        <dbReference type="SAM" id="Phobius"/>
    </source>
</evidence>
<proteinExistence type="predicted"/>
<feature type="transmembrane region" description="Helical" evidence="1">
    <location>
        <begin position="17"/>
        <end position="37"/>
    </location>
</feature>
<keyword evidence="3" id="KW-1185">Reference proteome</keyword>
<name>A0ABT1EHM4_9FIRM</name>
<gene>
    <name evidence="2" type="ORF">NK118_08075</name>
</gene>
<dbReference type="Proteomes" id="UP001523565">
    <property type="component" value="Unassembled WGS sequence"/>
</dbReference>
<evidence type="ECO:0000313" key="3">
    <source>
        <dbReference type="Proteomes" id="UP001523565"/>
    </source>
</evidence>
<dbReference type="RefSeq" id="WP_262069086.1">
    <property type="nucleotide sequence ID" value="NZ_JAMXOC010000010.1"/>
</dbReference>
<dbReference type="EMBL" id="JAMZFV010000010">
    <property type="protein sequence ID" value="MCP1110205.1"/>
    <property type="molecule type" value="Genomic_DNA"/>
</dbReference>
<comment type="caution">
    <text evidence="2">The sequence shown here is derived from an EMBL/GenBank/DDBJ whole genome shotgun (WGS) entry which is preliminary data.</text>
</comment>
<keyword evidence="1" id="KW-0812">Transmembrane</keyword>
<evidence type="ECO:0000313" key="2">
    <source>
        <dbReference type="EMBL" id="MCP1110205.1"/>
    </source>
</evidence>
<sequence length="52" mass="5778">MKKYISAINELKEETSALTASSVIFVPCIPSPAGVILRRKISHGKKQDKVYM</sequence>
<reference evidence="2 3" key="1">
    <citation type="journal article" date="2022" name="Genome Biol. Evol.">
        <title>Host diet, physiology and behaviors set the stage for Lachnospiraceae cladogenesis.</title>
        <authorList>
            <person name="Vera-Ponce De Leon A."/>
            <person name="Schneider M."/>
            <person name="Jahnes B.C."/>
            <person name="Sadowski V."/>
            <person name="Camuy-Velez L.A."/>
            <person name="Duan J."/>
            <person name="Sabree Z.L."/>
        </authorList>
    </citation>
    <scope>NUCLEOTIDE SEQUENCE [LARGE SCALE GENOMIC DNA]</scope>
    <source>
        <strain evidence="2 3">PAL227</strain>
    </source>
</reference>
<organism evidence="2 3">
    <name type="scientific">Ohessyouella blattaphilus</name>
    <dbReference type="NCBI Taxonomy" id="2949333"/>
    <lineage>
        <taxon>Bacteria</taxon>
        <taxon>Bacillati</taxon>
        <taxon>Bacillota</taxon>
        <taxon>Clostridia</taxon>
        <taxon>Lachnospirales</taxon>
        <taxon>Lachnospiraceae</taxon>
        <taxon>Ohessyouella</taxon>
    </lineage>
</organism>